<proteinExistence type="predicted"/>
<keyword evidence="3" id="KW-1185">Reference proteome</keyword>
<organism evidence="1 3">
    <name type="scientific">Cymbomonas tetramitiformis</name>
    <dbReference type="NCBI Taxonomy" id="36881"/>
    <lineage>
        <taxon>Eukaryota</taxon>
        <taxon>Viridiplantae</taxon>
        <taxon>Chlorophyta</taxon>
        <taxon>Pyramimonadophyceae</taxon>
        <taxon>Pyramimonadales</taxon>
        <taxon>Pyramimonadaceae</taxon>
        <taxon>Cymbomonas</taxon>
    </lineage>
</organism>
<reference evidence="1" key="2">
    <citation type="submission" date="2023-06" db="EMBL/GenBank/DDBJ databases">
        <title>Long-read-based genome assembly of the green algal bacterivore Cymbomonas tetramitiformis.</title>
        <authorList>
            <person name="Gyaltshen Y."/>
            <person name="Rozenberg A."/>
            <person name="Paasch A."/>
            <person name="Burns J.A."/>
            <person name="Warring S."/>
            <person name="Larson R."/>
            <person name="Maurer-Alcala X."/>
            <person name="Dacks J."/>
            <person name="Kim E."/>
        </authorList>
    </citation>
    <scope>NUCLEOTIDE SEQUENCE</scope>
    <source>
        <strain evidence="1">PLY_AMNH</strain>
    </source>
</reference>
<dbReference type="EMBL" id="LGRX02000014">
    <property type="protein sequence ID" value="KAK3289852.1"/>
    <property type="molecule type" value="Genomic_DNA"/>
</dbReference>
<dbReference type="Proteomes" id="UP001190700">
    <property type="component" value="Unassembled WGS sequence"/>
</dbReference>
<reference evidence="1 3" key="1">
    <citation type="journal article" date="2015" name="Genome Biol. Evol.">
        <title>Comparative Genomics of a Bacterivorous Green Alga Reveals Evolutionary Causalities and Consequences of Phago-Mixotrophic Mode of Nutrition.</title>
        <authorList>
            <person name="Burns J.A."/>
            <person name="Paasch A."/>
            <person name="Narechania A."/>
            <person name="Kim E."/>
        </authorList>
    </citation>
    <scope>NUCLEOTIDE SEQUENCE [LARGE SCALE GENOMIC DNA]</scope>
    <source>
        <strain evidence="1">PLY_AMNH</strain>
    </source>
</reference>
<protein>
    <submittedName>
        <fullName evidence="1">Uncharacterized protein</fullName>
    </submittedName>
</protein>
<dbReference type="AlphaFoldDB" id="A0AAE0BZT2"/>
<accession>A0AAE0BZT2</accession>
<comment type="caution">
    <text evidence="1">The sequence shown here is derived from an EMBL/GenBank/DDBJ whole genome shotgun (WGS) entry which is preliminary data.</text>
</comment>
<evidence type="ECO:0000313" key="3">
    <source>
        <dbReference type="Proteomes" id="UP001190700"/>
    </source>
</evidence>
<gene>
    <name evidence="2" type="ORF">CYMTET_2711</name>
    <name evidence="1" type="ORF">CYMTET_44613</name>
</gene>
<dbReference type="EMBL" id="LGRX02030310">
    <property type="protein sequence ID" value="KAK3245792.1"/>
    <property type="molecule type" value="Genomic_DNA"/>
</dbReference>
<name>A0AAE0BZT2_9CHLO</name>
<sequence>MSFYWCNKRGNRTHDAHEGRDNFELASGFYTTHTKLKPVIVWNKLKVANKHVVICFCRKITDEISMGEDYDERSGENYTWCEMFKKAMNKKRNPDTTYSILDTSVTGSNARNCYENIKQLHQFKCEDRQTGIGVLCVIRIVHTTTENDNIVEVAWMNFDAKESQESTLRKLESFIAFPTAR</sequence>
<evidence type="ECO:0000313" key="1">
    <source>
        <dbReference type="EMBL" id="KAK3245792.1"/>
    </source>
</evidence>
<evidence type="ECO:0000313" key="2">
    <source>
        <dbReference type="EMBL" id="KAK3289852.1"/>
    </source>
</evidence>